<reference evidence="1" key="1">
    <citation type="submission" date="2024-09" db="EMBL/GenBank/DDBJ databases">
        <title>Black Yeasts Isolated from many extreme environments.</title>
        <authorList>
            <person name="Coleine C."/>
            <person name="Stajich J.E."/>
            <person name="Selbmann L."/>
        </authorList>
    </citation>
    <scope>NUCLEOTIDE SEQUENCE</scope>
    <source>
        <strain evidence="1">CCFEE 5737</strain>
    </source>
</reference>
<name>A0ACC3CUT8_9PEZI</name>
<comment type="caution">
    <text evidence="1">The sequence shown here is derived from an EMBL/GenBank/DDBJ whole genome shotgun (WGS) entry which is preliminary data.</text>
</comment>
<feature type="non-terminal residue" evidence="1">
    <location>
        <position position="78"/>
    </location>
</feature>
<evidence type="ECO:0000313" key="1">
    <source>
        <dbReference type="EMBL" id="KAK3044765.1"/>
    </source>
</evidence>
<proteinExistence type="predicted"/>
<dbReference type="Proteomes" id="UP001186974">
    <property type="component" value="Unassembled WGS sequence"/>
</dbReference>
<sequence length="78" mass="8720">MPRFHATAPHNTSTTTQPAPDAPIIAIILSEWDTREWGHSSDALADWLNARWKKSRYSLTNAQVHEVLIRNGRTAIAG</sequence>
<dbReference type="EMBL" id="JAWDJW010011498">
    <property type="protein sequence ID" value="KAK3044765.1"/>
    <property type="molecule type" value="Genomic_DNA"/>
</dbReference>
<gene>
    <name evidence="1" type="ORF">LTS18_000422</name>
</gene>
<evidence type="ECO:0000313" key="2">
    <source>
        <dbReference type="Proteomes" id="UP001186974"/>
    </source>
</evidence>
<protein>
    <submittedName>
        <fullName evidence="1">Uncharacterized protein</fullName>
    </submittedName>
</protein>
<accession>A0ACC3CUT8</accession>
<organism evidence="1 2">
    <name type="scientific">Coniosporium uncinatum</name>
    <dbReference type="NCBI Taxonomy" id="93489"/>
    <lineage>
        <taxon>Eukaryota</taxon>
        <taxon>Fungi</taxon>
        <taxon>Dikarya</taxon>
        <taxon>Ascomycota</taxon>
        <taxon>Pezizomycotina</taxon>
        <taxon>Dothideomycetes</taxon>
        <taxon>Dothideomycetes incertae sedis</taxon>
        <taxon>Coniosporium</taxon>
    </lineage>
</organism>
<keyword evidence="2" id="KW-1185">Reference proteome</keyword>